<reference evidence="3 4" key="2">
    <citation type="journal article" date="2013" name="Stand. Genomic Sci.">
        <title>Complete genome sequence of Halorhodospira halophila SL1.</title>
        <authorList>
            <person name="Challacombe J.F."/>
            <person name="Majid S."/>
            <person name="Deole R."/>
            <person name="Brettin T.S."/>
            <person name="Bruce D."/>
            <person name="Delano S.F."/>
            <person name="Detter J.C."/>
            <person name="Gleasner C.D."/>
            <person name="Han C.S."/>
            <person name="Misra M."/>
            <person name="Reitenga K.G."/>
            <person name="Mikhailova N."/>
            <person name="Woyke T."/>
            <person name="Pitluck S."/>
            <person name="Nolan M."/>
            <person name="Land M.L."/>
            <person name="Saunders E."/>
            <person name="Tapia R."/>
            <person name="Lapidus A."/>
            <person name="Ivanova N."/>
            <person name="Hoff W.D."/>
        </authorList>
    </citation>
    <scope>NUCLEOTIDE SEQUENCE [LARGE SCALE GENOMIC DNA]</scope>
    <source>
        <strain evidence="4">DSM 244 / SL1</strain>
    </source>
</reference>
<dbReference type="RefSeq" id="WP_011814061.1">
    <property type="nucleotide sequence ID" value="NC_008789.1"/>
</dbReference>
<dbReference type="Proteomes" id="UP000000647">
    <property type="component" value="Chromosome"/>
</dbReference>
<evidence type="ECO:0000259" key="2">
    <source>
        <dbReference type="PROSITE" id="PS51707"/>
    </source>
</evidence>
<name>A1WWH6_HALHL</name>
<gene>
    <name evidence="3" type="ordered locus">Hhal_1263</name>
</gene>
<feature type="domain" description="CYTH" evidence="2">
    <location>
        <begin position="2"/>
        <end position="149"/>
    </location>
</feature>
<dbReference type="SMART" id="SM01118">
    <property type="entry name" value="CYTH"/>
    <property type="match status" value="1"/>
</dbReference>
<protein>
    <submittedName>
        <fullName evidence="3">Adenylate cyclase</fullName>
    </submittedName>
</protein>
<dbReference type="eggNOG" id="COG2954">
    <property type="taxonomic scope" value="Bacteria"/>
</dbReference>
<evidence type="ECO:0000313" key="4">
    <source>
        <dbReference type="Proteomes" id="UP000000647"/>
    </source>
</evidence>
<dbReference type="Pfam" id="PF01928">
    <property type="entry name" value="CYTH"/>
    <property type="match status" value="1"/>
</dbReference>
<organism evidence="3 4">
    <name type="scientific">Halorhodospira halophila (strain DSM 244 / SL1)</name>
    <name type="common">Ectothiorhodospira halophila (strain DSM 244 / SL1)</name>
    <dbReference type="NCBI Taxonomy" id="349124"/>
    <lineage>
        <taxon>Bacteria</taxon>
        <taxon>Pseudomonadati</taxon>
        <taxon>Pseudomonadota</taxon>
        <taxon>Gammaproteobacteria</taxon>
        <taxon>Chromatiales</taxon>
        <taxon>Ectothiorhodospiraceae</taxon>
        <taxon>Halorhodospira</taxon>
    </lineage>
</organism>
<dbReference type="PANTHER" id="PTHR40114">
    <property type="entry name" value="SLR0698 PROTEIN"/>
    <property type="match status" value="1"/>
</dbReference>
<dbReference type="InterPro" id="IPR033469">
    <property type="entry name" value="CYTH-like_dom_sf"/>
</dbReference>
<dbReference type="STRING" id="349124.Hhal_1263"/>
<evidence type="ECO:0000256" key="1">
    <source>
        <dbReference type="PIRSR" id="PIRSR016487-1"/>
    </source>
</evidence>
<feature type="active site" description="Proton acceptor" evidence="1">
    <location>
        <position position="30"/>
    </location>
</feature>
<dbReference type="InterPro" id="IPR012042">
    <property type="entry name" value="NeuTTM/CthTTM-like"/>
</dbReference>
<dbReference type="CDD" id="cd07891">
    <property type="entry name" value="CYTH-like_CthTTM-like_1"/>
    <property type="match status" value="1"/>
</dbReference>
<accession>A1WWH6</accession>
<proteinExistence type="predicted"/>
<dbReference type="AlphaFoldDB" id="A1WWH6"/>
<keyword evidence="4" id="KW-1185">Reference proteome</keyword>
<dbReference type="PIRSF" id="PIRSF016487">
    <property type="entry name" value="CYTH_UCP016487"/>
    <property type="match status" value="1"/>
</dbReference>
<dbReference type="OrthoDB" id="9805588at2"/>
<dbReference type="HOGENOM" id="CLU_109545_1_0_6"/>
<dbReference type="SUPFAM" id="SSF55154">
    <property type="entry name" value="CYTH-like phosphatases"/>
    <property type="match status" value="1"/>
</dbReference>
<dbReference type="KEGG" id="hha:Hhal_1263"/>
<sequence>MAQEIERKFLLVNDQWREYADAGQRMRQGYLVGAQRASIRVRVAGEYAWLNIKSATLGVERREYEYPIPLRDAEEMLAELCERPQIEKVRYEVPWAGHTWEVDVFEGDNEGLVVAEIELSDAEEAFERPPWIGEEVSDDPRYYNVCLIQHPFSQWAK</sequence>
<dbReference type="InterPro" id="IPR023577">
    <property type="entry name" value="CYTH_domain"/>
</dbReference>
<dbReference type="PROSITE" id="PS51707">
    <property type="entry name" value="CYTH"/>
    <property type="match status" value="1"/>
</dbReference>
<dbReference type="Gene3D" id="2.40.320.10">
    <property type="entry name" value="Hypothetical Protein Pfu-838710-001"/>
    <property type="match status" value="1"/>
</dbReference>
<dbReference type="PANTHER" id="PTHR40114:SF1">
    <property type="entry name" value="SLR0698 PROTEIN"/>
    <property type="match status" value="1"/>
</dbReference>
<dbReference type="EMBL" id="CP000544">
    <property type="protein sequence ID" value="ABM62038.1"/>
    <property type="molecule type" value="Genomic_DNA"/>
</dbReference>
<evidence type="ECO:0000313" key="3">
    <source>
        <dbReference type="EMBL" id="ABM62038.1"/>
    </source>
</evidence>
<reference evidence="4" key="1">
    <citation type="submission" date="2006-12" db="EMBL/GenBank/DDBJ databases">
        <title>Complete sequence of Halorhodospira halophila SL1.</title>
        <authorList>
            <consortium name="US DOE Joint Genome Institute"/>
            <person name="Copeland A."/>
            <person name="Lucas S."/>
            <person name="Lapidus A."/>
            <person name="Barry K."/>
            <person name="Detter J.C."/>
            <person name="Glavina del Rio T."/>
            <person name="Hammon N."/>
            <person name="Israni S."/>
            <person name="Dalin E."/>
            <person name="Tice H."/>
            <person name="Pitluck S."/>
            <person name="Saunders E."/>
            <person name="Brettin T."/>
            <person name="Bruce D."/>
            <person name="Han C."/>
            <person name="Tapia R."/>
            <person name="Schmutz J."/>
            <person name="Larimer F."/>
            <person name="Land M."/>
            <person name="Hauser L."/>
            <person name="Kyrpides N."/>
            <person name="Mikhailova N."/>
            <person name="Hoff W."/>
            <person name="Richardson P."/>
        </authorList>
    </citation>
    <scope>NUCLEOTIDE SEQUENCE [LARGE SCALE GENOMIC DNA]</scope>
    <source>
        <strain evidence="4">DSM 244 / SL1</strain>
    </source>
</reference>